<evidence type="ECO:0000256" key="1">
    <source>
        <dbReference type="SAM" id="MobiDB-lite"/>
    </source>
</evidence>
<comment type="caution">
    <text evidence="2">The sequence shown here is derived from an EMBL/GenBank/DDBJ whole genome shotgun (WGS) entry which is preliminary data.</text>
</comment>
<dbReference type="VEuPathDB" id="FungiDB:I7I52_07493"/>
<dbReference type="Proteomes" id="UP000670092">
    <property type="component" value="Unassembled WGS sequence"/>
</dbReference>
<organism evidence="2 3">
    <name type="scientific">Ajellomyces capsulatus</name>
    <name type="common">Darling's disease fungus</name>
    <name type="synonym">Histoplasma capsulatum</name>
    <dbReference type="NCBI Taxonomy" id="5037"/>
    <lineage>
        <taxon>Eukaryota</taxon>
        <taxon>Fungi</taxon>
        <taxon>Dikarya</taxon>
        <taxon>Ascomycota</taxon>
        <taxon>Pezizomycotina</taxon>
        <taxon>Eurotiomycetes</taxon>
        <taxon>Eurotiomycetidae</taxon>
        <taxon>Onygenales</taxon>
        <taxon>Ajellomycetaceae</taxon>
        <taxon>Histoplasma</taxon>
    </lineage>
</organism>
<evidence type="ECO:0000313" key="3">
    <source>
        <dbReference type="Proteomes" id="UP000670092"/>
    </source>
</evidence>
<feature type="compositionally biased region" description="Polar residues" evidence="1">
    <location>
        <begin position="17"/>
        <end position="39"/>
    </location>
</feature>
<name>A0A8H7YFU2_AJECA</name>
<dbReference type="EMBL" id="JAEVHI010000005">
    <property type="protein sequence ID" value="KAG5290466.1"/>
    <property type="molecule type" value="Genomic_DNA"/>
</dbReference>
<evidence type="ECO:0000313" key="2">
    <source>
        <dbReference type="EMBL" id="KAG5290466.1"/>
    </source>
</evidence>
<feature type="region of interest" description="Disordered" evidence="1">
    <location>
        <begin position="1"/>
        <end position="94"/>
    </location>
</feature>
<gene>
    <name evidence="2" type="ORF">I7I52_07493</name>
</gene>
<proteinExistence type="predicted"/>
<protein>
    <submittedName>
        <fullName evidence="2">Uncharacterized protein</fullName>
    </submittedName>
</protein>
<sequence>MKASKGAQCRIHRAETSLMNRKSSLSDTTPVLAQDSSQFMPVITEPGKSSSPDMEKRKPQSRQACRSHRTRRHPMQRSRTNELRTSSHWSNGNPYPANHAFLWSI</sequence>
<dbReference type="AlphaFoldDB" id="A0A8H7YFU2"/>
<accession>A0A8H7YFU2</accession>
<feature type="compositionally biased region" description="Polar residues" evidence="1">
    <location>
        <begin position="83"/>
        <end position="93"/>
    </location>
</feature>
<reference evidence="2 3" key="1">
    <citation type="submission" date="2021-01" db="EMBL/GenBank/DDBJ databases">
        <title>Chromosome-level genome assembly of a human fungal pathogen reveals clustering of transcriptionally co-regulated genes.</title>
        <authorList>
            <person name="Voorhies M."/>
            <person name="Cohen S."/>
            <person name="Shea T.P."/>
            <person name="Petrus S."/>
            <person name="Munoz J.F."/>
            <person name="Poplawski S."/>
            <person name="Goldman W.E."/>
            <person name="Michael T."/>
            <person name="Cuomo C.A."/>
            <person name="Sil A."/>
            <person name="Beyhan S."/>
        </authorList>
    </citation>
    <scope>NUCLEOTIDE SEQUENCE [LARGE SCALE GENOMIC DNA]</scope>
    <source>
        <strain evidence="2 3">G184AR</strain>
    </source>
</reference>
<feature type="compositionally biased region" description="Basic residues" evidence="1">
    <location>
        <begin position="65"/>
        <end position="76"/>
    </location>
</feature>